<dbReference type="NCBIfam" id="TIGR01467">
    <property type="entry name" value="cobI_cbiL"/>
    <property type="match status" value="1"/>
</dbReference>
<dbReference type="EMBL" id="UINC01098216">
    <property type="protein sequence ID" value="SVC56568.1"/>
    <property type="molecule type" value="Genomic_DNA"/>
</dbReference>
<evidence type="ECO:0000259" key="7">
    <source>
        <dbReference type="Pfam" id="PF00590"/>
    </source>
</evidence>
<keyword evidence="5" id="KW-0808">Transferase</keyword>
<name>A0A382N7P3_9ZZZZ</name>
<dbReference type="InterPro" id="IPR000878">
    <property type="entry name" value="4pyrrol_Mease"/>
</dbReference>
<comment type="pathway">
    <text evidence="1">Cofactor biosynthesis; adenosylcobalamin biosynthesis.</text>
</comment>
<dbReference type="CDD" id="cd11645">
    <property type="entry name" value="Precorrin_2_C20_MT"/>
    <property type="match status" value="1"/>
</dbReference>
<evidence type="ECO:0000256" key="6">
    <source>
        <dbReference type="ARBA" id="ARBA00022691"/>
    </source>
</evidence>
<accession>A0A382N7P3</accession>
<dbReference type="UniPathway" id="UPA00148"/>
<feature type="domain" description="Tetrapyrrole methylase" evidence="7">
    <location>
        <begin position="1"/>
        <end position="200"/>
    </location>
</feature>
<keyword evidence="6" id="KW-0949">S-adenosyl-L-methionine</keyword>
<dbReference type="GO" id="GO:0032259">
    <property type="term" value="P:methylation"/>
    <property type="evidence" value="ECO:0007669"/>
    <property type="project" value="UniProtKB-KW"/>
</dbReference>
<dbReference type="InterPro" id="IPR012382">
    <property type="entry name" value="CobI/CbiL"/>
</dbReference>
<dbReference type="InterPro" id="IPR014777">
    <property type="entry name" value="4pyrrole_Mease_sub1"/>
</dbReference>
<dbReference type="SUPFAM" id="SSF53790">
    <property type="entry name" value="Tetrapyrrole methylase"/>
    <property type="match status" value="1"/>
</dbReference>
<evidence type="ECO:0000313" key="8">
    <source>
        <dbReference type="EMBL" id="SVC56568.1"/>
    </source>
</evidence>
<evidence type="ECO:0000256" key="3">
    <source>
        <dbReference type="ARBA" id="ARBA00022573"/>
    </source>
</evidence>
<dbReference type="Gene3D" id="3.40.1010.10">
    <property type="entry name" value="Cobalt-precorrin-4 Transmethylase, Domain 1"/>
    <property type="match status" value="1"/>
</dbReference>
<dbReference type="GO" id="GO:0030788">
    <property type="term" value="F:precorrin-2 C20-methyltransferase activity"/>
    <property type="evidence" value="ECO:0007669"/>
    <property type="project" value="InterPro"/>
</dbReference>
<evidence type="ECO:0000256" key="1">
    <source>
        <dbReference type="ARBA" id="ARBA00004953"/>
    </source>
</evidence>
<protein>
    <recommendedName>
        <fullName evidence="7">Tetrapyrrole methylase domain-containing protein</fullName>
    </recommendedName>
</protein>
<evidence type="ECO:0000256" key="2">
    <source>
        <dbReference type="ARBA" id="ARBA00005879"/>
    </source>
</evidence>
<dbReference type="PIRSF" id="PIRSF036427">
    <property type="entry name" value="Precrrn-2_mtase"/>
    <property type="match status" value="1"/>
</dbReference>
<gene>
    <name evidence="8" type="ORF">METZ01_LOCUS309422</name>
</gene>
<feature type="non-terminal residue" evidence="8">
    <location>
        <position position="1"/>
    </location>
</feature>
<dbReference type="InterPro" id="IPR006364">
    <property type="entry name" value="CobI/CbiL/CobIJ_dom"/>
</dbReference>
<organism evidence="8">
    <name type="scientific">marine metagenome</name>
    <dbReference type="NCBI Taxonomy" id="408172"/>
    <lineage>
        <taxon>unclassified sequences</taxon>
        <taxon>metagenomes</taxon>
        <taxon>ecological metagenomes</taxon>
    </lineage>
</organism>
<comment type="similarity">
    <text evidence="2">Belongs to the precorrin methyltransferase family.</text>
</comment>
<dbReference type="AlphaFoldDB" id="A0A382N7P3"/>
<proteinExistence type="inferred from homology"/>
<evidence type="ECO:0000256" key="4">
    <source>
        <dbReference type="ARBA" id="ARBA00022603"/>
    </source>
</evidence>
<dbReference type="Gene3D" id="3.30.950.10">
    <property type="entry name" value="Methyltransferase, Cobalt-precorrin-4 Transmethylase, Domain 2"/>
    <property type="match status" value="1"/>
</dbReference>
<dbReference type="Pfam" id="PF00590">
    <property type="entry name" value="TP_methylase"/>
    <property type="match status" value="1"/>
</dbReference>
<keyword evidence="4" id="KW-0489">Methyltransferase</keyword>
<dbReference type="GO" id="GO:0009236">
    <property type="term" value="P:cobalamin biosynthetic process"/>
    <property type="evidence" value="ECO:0007669"/>
    <property type="project" value="UniProtKB-UniPathway"/>
</dbReference>
<sequence length="222" mass="24424">VGPGDPELLTLKAVRLINQCDVLAWPAPESGKGLALQIAEPHLNAQDQELLPLRLPISSDPFPAQEAYDKAAEKLSSHLSSGKSVAVLCEGDPMFYGSFSYLFARLSENFSTEVVPGVSSPMACASASGWLLAVRNEPFTVLPGPMDLESLRKRLVNEGAYALMKVGRHFNKLRKLLEQLNLSDRACYVEHATLPNQRVLMLNEVDPETVPYFSMILVRHHA</sequence>
<evidence type="ECO:0000256" key="5">
    <source>
        <dbReference type="ARBA" id="ARBA00022679"/>
    </source>
</evidence>
<keyword evidence="3" id="KW-0169">Cobalamin biosynthesis</keyword>
<reference evidence="8" key="1">
    <citation type="submission" date="2018-05" db="EMBL/GenBank/DDBJ databases">
        <authorList>
            <person name="Lanie J.A."/>
            <person name="Ng W.-L."/>
            <person name="Kazmierczak K.M."/>
            <person name="Andrzejewski T.M."/>
            <person name="Davidsen T.M."/>
            <person name="Wayne K.J."/>
            <person name="Tettelin H."/>
            <person name="Glass J.I."/>
            <person name="Rusch D."/>
            <person name="Podicherti R."/>
            <person name="Tsui H.-C.T."/>
            <person name="Winkler M.E."/>
        </authorList>
    </citation>
    <scope>NUCLEOTIDE SEQUENCE</scope>
</reference>
<dbReference type="InterPro" id="IPR014776">
    <property type="entry name" value="4pyrrole_Mease_sub2"/>
</dbReference>
<dbReference type="PANTHER" id="PTHR43467">
    <property type="entry name" value="COBALT-PRECORRIN-2 C(20)-METHYLTRANSFERASE"/>
    <property type="match status" value="1"/>
</dbReference>
<dbReference type="PANTHER" id="PTHR43467:SF2">
    <property type="entry name" value="COBALT-PRECORRIN-2 C(20)-METHYLTRANSFERASE"/>
    <property type="match status" value="1"/>
</dbReference>
<dbReference type="InterPro" id="IPR035996">
    <property type="entry name" value="4pyrrol_Methylase_sf"/>
</dbReference>